<sequence>MKQLTFFLILASVVTLLLSGYYFVEGWRFTHNSIQTDGKIISFVTKTSQNNVNRAETLHYPLIRFQTKEGQSITFTGQFGFYLHKYEVGDSIPVLYHPHAPNHAIVGKFIAIWLRFIIVFIAALLFIALACLTSITKK</sequence>
<comment type="caution">
    <text evidence="3">The sequence shown here is derived from an EMBL/GenBank/DDBJ whole genome shotgun (WGS) entry which is preliminary data.</text>
</comment>
<dbReference type="Pfam" id="PF12158">
    <property type="entry name" value="DUF3592"/>
    <property type="match status" value="1"/>
</dbReference>
<dbReference type="Proteomes" id="UP000054742">
    <property type="component" value="Unassembled WGS sequence"/>
</dbReference>
<evidence type="ECO:0000256" key="1">
    <source>
        <dbReference type="SAM" id="Phobius"/>
    </source>
</evidence>
<dbReference type="RefSeq" id="WP_058442950.1">
    <property type="nucleotide sequence ID" value="NZ_CAAAHU010000021.1"/>
</dbReference>
<reference evidence="3 4" key="1">
    <citation type="submission" date="2015-11" db="EMBL/GenBank/DDBJ databases">
        <title>Genomic analysis of 38 Legionella species identifies large and diverse effector repertoires.</title>
        <authorList>
            <person name="Burstein D."/>
            <person name="Amaro F."/>
            <person name="Zusman T."/>
            <person name="Lifshitz Z."/>
            <person name="Cohen O."/>
            <person name="Gilbert J.A."/>
            <person name="Pupko T."/>
            <person name="Shuman H.A."/>
            <person name="Segal G."/>
        </authorList>
    </citation>
    <scope>NUCLEOTIDE SEQUENCE [LARGE SCALE GENOMIC DNA]</scope>
    <source>
        <strain evidence="3 4">ATCC 43878</strain>
    </source>
</reference>
<feature type="transmembrane region" description="Helical" evidence="1">
    <location>
        <begin position="6"/>
        <end position="24"/>
    </location>
</feature>
<feature type="domain" description="DUF3592" evidence="2">
    <location>
        <begin position="36"/>
        <end position="109"/>
    </location>
</feature>
<protein>
    <submittedName>
        <fullName evidence="3">Inner membrane protein YmfA</fullName>
    </submittedName>
</protein>
<accession>A0A0W0S0B4</accession>
<dbReference type="STRING" id="29422.Lbru_2990"/>
<evidence type="ECO:0000313" key="4">
    <source>
        <dbReference type="Proteomes" id="UP000054742"/>
    </source>
</evidence>
<gene>
    <name evidence="3" type="primary">ymfA</name>
    <name evidence="3" type="ORF">Lbru_2990</name>
</gene>
<keyword evidence="1" id="KW-1133">Transmembrane helix</keyword>
<name>A0A0W0S0B4_9GAMM</name>
<dbReference type="EMBL" id="LNXV01000036">
    <property type="protein sequence ID" value="KTC76883.1"/>
    <property type="molecule type" value="Genomic_DNA"/>
</dbReference>
<keyword evidence="4" id="KW-1185">Reference proteome</keyword>
<dbReference type="AlphaFoldDB" id="A0A0W0S0B4"/>
<feature type="transmembrane region" description="Helical" evidence="1">
    <location>
        <begin position="112"/>
        <end position="135"/>
    </location>
</feature>
<evidence type="ECO:0000259" key="2">
    <source>
        <dbReference type="Pfam" id="PF12158"/>
    </source>
</evidence>
<dbReference type="InterPro" id="IPR021994">
    <property type="entry name" value="DUF3592"/>
</dbReference>
<keyword evidence="1" id="KW-0812">Transmembrane</keyword>
<keyword evidence="1" id="KW-0472">Membrane</keyword>
<dbReference type="PATRIC" id="fig|29422.6.peg.3166"/>
<evidence type="ECO:0000313" key="3">
    <source>
        <dbReference type="EMBL" id="KTC76883.1"/>
    </source>
</evidence>
<proteinExistence type="predicted"/>
<organism evidence="3 4">
    <name type="scientific">Legionella brunensis</name>
    <dbReference type="NCBI Taxonomy" id="29422"/>
    <lineage>
        <taxon>Bacteria</taxon>
        <taxon>Pseudomonadati</taxon>
        <taxon>Pseudomonadota</taxon>
        <taxon>Gammaproteobacteria</taxon>
        <taxon>Legionellales</taxon>
        <taxon>Legionellaceae</taxon>
        <taxon>Legionella</taxon>
    </lineage>
</organism>
<dbReference type="OrthoDB" id="5653981at2"/>